<dbReference type="AlphaFoldDB" id="Q4V245"/>
<accession>Q4V245</accession>
<dbReference type="Proteomes" id="UP000002612">
    <property type="component" value="Plasmid pE33L466"/>
</dbReference>
<name>Q4V245_BACCZ</name>
<proteinExistence type="predicted"/>
<evidence type="ECO:0000313" key="1">
    <source>
        <dbReference type="EMBL" id="AAY60212.1"/>
    </source>
</evidence>
<keyword evidence="1" id="KW-0614">Plasmid</keyword>
<dbReference type="KEGG" id="bcz:pE33L466_0045"/>
<geneLocation type="plasmid" evidence="1 2">
    <name>pE33L466</name>
</geneLocation>
<dbReference type="EMBL" id="CP000040">
    <property type="protein sequence ID" value="AAY60212.1"/>
    <property type="molecule type" value="Genomic_DNA"/>
</dbReference>
<evidence type="ECO:0000313" key="2">
    <source>
        <dbReference type="Proteomes" id="UP000002612"/>
    </source>
</evidence>
<gene>
    <name evidence="1" type="ordered locus">pE33L466_0045</name>
</gene>
<protein>
    <submittedName>
        <fullName evidence="1">Uncharacterized protein</fullName>
    </submittedName>
</protein>
<reference evidence="2" key="1">
    <citation type="journal article" date="2006" name="J. Bacteriol.">
        <title>Pathogenomic sequence analysis of Bacillus cereus and Bacillus thuringiensis isolates closely related to Bacillus anthracis.</title>
        <authorList>
            <person name="Han C.S."/>
            <person name="Xie G."/>
            <person name="Challacombe J.F."/>
            <person name="Altherr M.R."/>
            <person name="Bhotika S.S."/>
            <person name="Brown N."/>
            <person name="Bruce D."/>
            <person name="Campbell C.S."/>
            <person name="Campbell M.L."/>
            <person name="Chen J."/>
            <person name="Chertkov O."/>
            <person name="Cleland C."/>
            <person name="Dimitrijevic M."/>
            <person name="Doggett N.A."/>
            <person name="Fawcett J.J."/>
            <person name="Glavina T."/>
            <person name="Goodwin L.A."/>
            <person name="Green L.D."/>
            <person name="Hill K.K."/>
            <person name="Hitchcock P."/>
            <person name="Jackson P.J."/>
            <person name="Keim P."/>
            <person name="Kewalramani A.R."/>
            <person name="Longmire J."/>
            <person name="Lucas S."/>
            <person name="Malfatti S."/>
            <person name="McMurry K."/>
            <person name="Meincke L.J."/>
            <person name="Misra M."/>
            <person name="Moseman B.L."/>
            <person name="Mundt M."/>
            <person name="Munk A.C."/>
            <person name="Okinaka R.T."/>
            <person name="Parson-Quintana B."/>
            <person name="Reilly L.P."/>
            <person name="Richardson P."/>
            <person name="Robinson D.L."/>
            <person name="Rubin E."/>
            <person name="Saunders E."/>
            <person name="Tapia R."/>
            <person name="Tesmer J.G."/>
            <person name="Thayer N."/>
            <person name="Thompson L.S."/>
            <person name="Tice H."/>
            <person name="Ticknor L.O."/>
            <person name="Wills P.L."/>
            <person name="Brettin T.S."/>
            <person name="Gilna P."/>
        </authorList>
    </citation>
    <scope>NUCLEOTIDE SEQUENCE [LARGE SCALE GENOMIC DNA]</scope>
    <source>
        <strain evidence="2">ZK / E33L</strain>
        <plasmid evidence="2">pE33L466</plasmid>
    </source>
</reference>
<sequence>MLNFLNIFIFLFLKKRVIYCNKCIYNGFSFWLKGIVHLKEQKMFVKVVNYKQKPENRKSHFWEF</sequence>
<organism evidence="1 2">
    <name type="scientific">Bacillus cereus (strain ZK / E33L)</name>
    <dbReference type="NCBI Taxonomy" id="288681"/>
    <lineage>
        <taxon>Bacteria</taxon>
        <taxon>Bacillati</taxon>
        <taxon>Bacillota</taxon>
        <taxon>Bacilli</taxon>
        <taxon>Bacillales</taxon>
        <taxon>Bacillaceae</taxon>
        <taxon>Bacillus</taxon>
        <taxon>Bacillus cereus group</taxon>
    </lineage>
</organism>